<keyword evidence="2" id="KW-1185">Reference proteome</keyword>
<gene>
    <name evidence="1" type="ORF">LXD69_17235</name>
</gene>
<dbReference type="InterPro" id="IPR036412">
    <property type="entry name" value="HAD-like_sf"/>
</dbReference>
<proteinExistence type="predicted"/>
<dbReference type="GO" id="GO:0016787">
    <property type="term" value="F:hydrolase activity"/>
    <property type="evidence" value="ECO:0007669"/>
    <property type="project" value="UniProtKB-KW"/>
</dbReference>
<evidence type="ECO:0000313" key="1">
    <source>
        <dbReference type="EMBL" id="UOX33764.1"/>
    </source>
</evidence>
<reference evidence="1" key="2">
    <citation type="submission" date="2022-04" db="EMBL/GenBank/DDBJ databases">
        <title>Complete Genome Sequence of Flavobacterium sediminilitoris YSM-43, Isolated from a Tidal Sediment.</title>
        <authorList>
            <person name="Lee P.A."/>
        </authorList>
    </citation>
    <scope>NUCLEOTIDE SEQUENCE</scope>
    <source>
        <strain evidence="1">YSM-43</strain>
    </source>
</reference>
<dbReference type="Proteomes" id="UP000830454">
    <property type="component" value="Chromosome"/>
</dbReference>
<dbReference type="RefSeq" id="WP_246916281.1">
    <property type="nucleotide sequence ID" value="NZ_CP090145.1"/>
</dbReference>
<reference evidence="1" key="1">
    <citation type="submission" date="2021-12" db="EMBL/GenBank/DDBJ databases">
        <authorList>
            <person name="Cha I.-T."/>
            <person name="Lee K.-E."/>
            <person name="Park S.-J."/>
        </authorList>
    </citation>
    <scope>NUCLEOTIDE SEQUENCE</scope>
    <source>
        <strain evidence="1">YSM-43</strain>
    </source>
</reference>
<sequence length="152" mass="17491">MNISFDLDSTLIPNGKEFETEKRGGIAKLFGIEEIRKGTAELITELKNQGNKVHIYTTSFRTKGKISRTLKYYGIKVDRIVNQTENQRELNRRNINSSKFPPAFGFDIHIDDSKGVGIESERHNFNAIIIEPTDKNWIEKIKTEIKTLHNKV</sequence>
<dbReference type="EMBL" id="CP090145">
    <property type="protein sequence ID" value="UOX33764.1"/>
    <property type="molecule type" value="Genomic_DNA"/>
</dbReference>
<dbReference type="InterPro" id="IPR023214">
    <property type="entry name" value="HAD_sf"/>
</dbReference>
<keyword evidence="1" id="KW-0378">Hydrolase</keyword>
<dbReference type="Gene3D" id="3.40.50.1000">
    <property type="entry name" value="HAD superfamily/HAD-like"/>
    <property type="match status" value="1"/>
</dbReference>
<evidence type="ECO:0000313" key="2">
    <source>
        <dbReference type="Proteomes" id="UP000830454"/>
    </source>
</evidence>
<organism evidence="1 2">
    <name type="scientific">Flavobacterium sediminilitoris</name>
    <dbReference type="NCBI Taxonomy" id="2024526"/>
    <lineage>
        <taxon>Bacteria</taxon>
        <taxon>Pseudomonadati</taxon>
        <taxon>Bacteroidota</taxon>
        <taxon>Flavobacteriia</taxon>
        <taxon>Flavobacteriales</taxon>
        <taxon>Flavobacteriaceae</taxon>
        <taxon>Flavobacterium</taxon>
    </lineage>
</organism>
<name>A0ABY4HLM9_9FLAO</name>
<dbReference type="SUPFAM" id="SSF56784">
    <property type="entry name" value="HAD-like"/>
    <property type="match status" value="1"/>
</dbReference>
<accession>A0ABY4HLM9</accession>
<protein>
    <submittedName>
        <fullName evidence="1">HAD family hydrolase</fullName>
    </submittedName>
</protein>